<accession>A0A915JL59</accession>
<dbReference type="Proteomes" id="UP000887565">
    <property type="component" value="Unplaced"/>
</dbReference>
<name>A0A915JL59_ROMCU</name>
<proteinExistence type="predicted"/>
<evidence type="ECO:0000313" key="1">
    <source>
        <dbReference type="Proteomes" id="UP000887565"/>
    </source>
</evidence>
<protein>
    <submittedName>
        <fullName evidence="2">Uncharacterized protein</fullName>
    </submittedName>
</protein>
<dbReference type="AlphaFoldDB" id="A0A915JL59"/>
<dbReference type="WBParaSite" id="nRc.2.0.1.t26817-RA">
    <property type="protein sequence ID" value="nRc.2.0.1.t26817-RA"/>
    <property type="gene ID" value="nRc.2.0.1.g26817"/>
</dbReference>
<organism evidence="1 2">
    <name type="scientific">Romanomermis culicivorax</name>
    <name type="common">Nematode worm</name>
    <dbReference type="NCBI Taxonomy" id="13658"/>
    <lineage>
        <taxon>Eukaryota</taxon>
        <taxon>Metazoa</taxon>
        <taxon>Ecdysozoa</taxon>
        <taxon>Nematoda</taxon>
        <taxon>Enoplea</taxon>
        <taxon>Dorylaimia</taxon>
        <taxon>Mermithida</taxon>
        <taxon>Mermithoidea</taxon>
        <taxon>Mermithidae</taxon>
        <taxon>Romanomermis</taxon>
    </lineage>
</organism>
<evidence type="ECO:0000313" key="2">
    <source>
        <dbReference type="WBParaSite" id="nRc.2.0.1.t26817-RA"/>
    </source>
</evidence>
<keyword evidence="1" id="KW-1185">Reference proteome</keyword>
<reference evidence="2" key="1">
    <citation type="submission" date="2022-11" db="UniProtKB">
        <authorList>
            <consortium name="WormBaseParasite"/>
        </authorList>
    </citation>
    <scope>IDENTIFICATION</scope>
</reference>
<sequence>MIYWLVDMEKTTWWHVKIWDVAKHFCNTDELKCENKEYVEKAKMKFHLVSVLFTYSRIKAGVLEIGSLTTSISDIMFVPLPHGVTLLSTYYSILNYMLLNKYLGNRIQVSS</sequence>